<proteinExistence type="predicted"/>
<dbReference type="PANTHER" id="PTHR24056">
    <property type="entry name" value="CELL DIVISION PROTEIN KINASE"/>
    <property type="match status" value="1"/>
</dbReference>
<comment type="caution">
    <text evidence="7">The sequence shown here is derived from an EMBL/GenBank/DDBJ whole genome shotgun (WGS) entry which is preliminary data.</text>
</comment>
<dbReference type="GO" id="GO:0005737">
    <property type="term" value="C:cytoplasm"/>
    <property type="evidence" value="ECO:0007669"/>
    <property type="project" value="TreeGrafter"/>
</dbReference>
<evidence type="ECO:0000313" key="8">
    <source>
        <dbReference type="Proteomes" id="UP000236621"/>
    </source>
</evidence>
<dbReference type="Proteomes" id="UP000236621">
    <property type="component" value="Unassembled WGS sequence"/>
</dbReference>
<evidence type="ECO:0000256" key="4">
    <source>
        <dbReference type="ARBA" id="ARBA00047811"/>
    </source>
</evidence>
<comment type="catalytic activity">
    <reaction evidence="5">
        <text>L-seryl-[protein] + ATP = O-phospho-L-seryl-[protein] + ADP + H(+)</text>
        <dbReference type="Rhea" id="RHEA:17989"/>
        <dbReference type="Rhea" id="RHEA-COMP:9863"/>
        <dbReference type="Rhea" id="RHEA-COMP:11604"/>
        <dbReference type="ChEBI" id="CHEBI:15378"/>
        <dbReference type="ChEBI" id="CHEBI:29999"/>
        <dbReference type="ChEBI" id="CHEBI:30616"/>
        <dbReference type="ChEBI" id="CHEBI:83421"/>
        <dbReference type="ChEBI" id="CHEBI:456216"/>
        <dbReference type="EC" id="2.7.11.22"/>
    </reaction>
</comment>
<dbReference type="InterPro" id="IPR000719">
    <property type="entry name" value="Prot_kinase_dom"/>
</dbReference>
<dbReference type="SUPFAM" id="SSF56112">
    <property type="entry name" value="Protein kinase-like (PK-like)"/>
    <property type="match status" value="1"/>
</dbReference>
<dbReference type="GO" id="GO:0005634">
    <property type="term" value="C:nucleus"/>
    <property type="evidence" value="ECO:0007669"/>
    <property type="project" value="TreeGrafter"/>
</dbReference>
<dbReference type="GO" id="GO:0007165">
    <property type="term" value="P:signal transduction"/>
    <property type="evidence" value="ECO:0007669"/>
    <property type="project" value="TreeGrafter"/>
</dbReference>
<dbReference type="GO" id="GO:0005524">
    <property type="term" value="F:ATP binding"/>
    <property type="evidence" value="ECO:0007669"/>
    <property type="project" value="UniProtKB-KW"/>
</dbReference>
<comment type="catalytic activity">
    <reaction evidence="4">
        <text>L-threonyl-[protein] + ATP = O-phospho-L-threonyl-[protein] + ADP + H(+)</text>
        <dbReference type="Rhea" id="RHEA:46608"/>
        <dbReference type="Rhea" id="RHEA-COMP:11060"/>
        <dbReference type="Rhea" id="RHEA-COMP:11605"/>
        <dbReference type="ChEBI" id="CHEBI:15378"/>
        <dbReference type="ChEBI" id="CHEBI:30013"/>
        <dbReference type="ChEBI" id="CHEBI:30616"/>
        <dbReference type="ChEBI" id="CHEBI:61977"/>
        <dbReference type="ChEBI" id="CHEBI:456216"/>
        <dbReference type="EC" id="2.7.11.22"/>
    </reaction>
</comment>
<name>A0A2K3Q6F7_9HYPO</name>
<dbReference type="OrthoDB" id="413582at2759"/>
<dbReference type="EMBL" id="NRSZ01001142">
    <property type="protein sequence ID" value="PNY23117.1"/>
    <property type="molecule type" value="Genomic_DNA"/>
</dbReference>
<feature type="domain" description="Protein kinase" evidence="6">
    <location>
        <begin position="122"/>
        <end position="413"/>
    </location>
</feature>
<keyword evidence="7" id="KW-0418">Kinase</keyword>
<organism evidence="7 8">
    <name type="scientific">Tolypocladium capitatum</name>
    <dbReference type="NCBI Taxonomy" id="45235"/>
    <lineage>
        <taxon>Eukaryota</taxon>
        <taxon>Fungi</taxon>
        <taxon>Dikarya</taxon>
        <taxon>Ascomycota</taxon>
        <taxon>Pezizomycotina</taxon>
        <taxon>Sordariomycetes</taxon>
        <taxon>Hypocreomycetidae</taxon>
        <taxon>Hypocreales</taxon>
        <taxon>Ophiocordycipitaceae</taxon>
        <taxon>Tolypocladium</taxon>
    </lineage>
</organism>
<dbReference type="Gene3D" id="3.30.200.20">
    <property type="entry name" value="Phosphorylase Kinase, domain 1"/>
    <property type="match status" value="1"/>
</dbReference>
<dbReference type="Pfam" id="PF00069">
    <property type="entry name" value="Pkinase"/>
    <property type="match status" value="1"/>
</dbReference>
<dbReference type="PANTHER" id="PTHR24056:SF576">
    <property type="entry name" value="SERINE_THREONINE-PROTEIN KINASE CSK1"/>
    <property type="match status" value="1"/>
</dbReference>
<evidence type="ECO:0000256" key="1">
    <source>
        <dbReference type="ARBA" id="ARBA00012425"/>
    </source>
</evidence>
<evidence type="ECO:0000313" key="7">
    <source>
        <dbReference type="EMBL" id="PNY23117.1"/>
    </source>
</evidence>
<dbReference type="GO" id="GO:0000082">
    <property type="term" value="P:G1/S transition of mitotic cell cycle"/>
    <property type="evidence" value="ECO:0007669"/>
    <property type="project" value="TreeGrafter"/>
</dbReference>
<dbReference type="EC" id="2.7.11.22" evidence="1"/>
<dbReference type="STRING" id="45235.A0A2K3Q6F7"/>
<dbReference type="AlphaFoldDB" id="A0A2K3Q6F7"/>
<dbReference type="SMART" id="SM00220">
    <property type="entry name" value="S_TKc"/>
    <property type="match status" value="1"/>
</dbReference>
<evidence type="ECO:0000256" key="5">
    <source>
        <dbReference type="ARBA" id="ARBA00048367"/>
    </source>
</evidence>
<evidence type="ECO:0000256" key="3">
    <source>
        <dbReference type="ARBA" id="ARBA00022840"/>
    </source>
</evidence>
<protein>
    <recommendedName>
        <fullName evidence="1">cyclin-dependent kinase</fullName>
        <ecNumber evidence="1">2.7.11.22</ecNumber>
    </recommendedName>
</protein>
<evidence type="ECO:0000256" key="2">
    <source>
        <dbReference type="ARBA" id="ARBA00022741"/>
    </source>
</evidence>
<keyword evidence="7" id="KW-0808">Transferase</keyword>
<dbReference type="InterPro" id="IPR011009">
    <property type="entry name" value="Kinase-like_dom_sf"/>
</dbReference>
<dbReference type="GO" id="GO:0030332">
    <property type="term" value="F:cyclin binding"/>
    <property type="evidence" value="ECO:0007669"/>
    <property type="project" value="TreeGrafter"/>
</dbReference>
<dbReference type="GO" id="GO:0000307">
    <property type="term" value="C:cyclin-dependent protein kinase holoenzyme complex"/>
    <property type="evidence" value="ECO:0007669"/>
    <property type="project" value="TreeGrafter"/>
</dbReference>
<gene>
    <name evidence="7" type="ORF">TCAP_06938</name>
</gene>
<dbReference type="GO" id="GO:0004693">
    <property type="term" value="F:cyclin-dependent protein serine/threonine kinase activity"/>
    <property type="evidence" value="ECO:0007669"/>
    <property type="project" value="UniProtKB-EC"/>
</dbReference>
<keyword evidence="3" id="KW-0067">ATP-binding</keyword>
<dbReference type="PROSITE" id="PS50011">
    <property type="entry name" value="PROTEIN_KINASE_DOM"/>
    <property type="match status" value="1"/>
</dbReference>
<sequence>MASSPEWKASLSALDRYEAIQKISVGVGTVSDCFGDRQASRPAQAAGEAIAVEQRAYQNAATRASQTCPVPVRMPRLTSSQEEYEAACRQSVATSTTECQPASSDHPHDATTAATGIRIGPYTNCTPISDGVTSEVYRCADRALKVIVTHRNLEPHNPCREAKILAGQRPPCIPLLDVFHDHEQRLVLAFPFMPLTLADLLDRGSAGGGLSGRQIRAVFADVLRALAAIHAQGIVHRDVKPSAVLLQSATGPAFLSDFGTAWHPELSAHREPAGDKILDIGTGPYRAPEVLFGDKAYGPPVDMWGLGVMLAESLGSPLFESRPVDEDGNQLGLILSIFKTLGTPTPETWPEARGFKVSPFELWNVFAPRPWEVILPDVDAEFRGSVAALVRYDGKRASAAEALKFTCSAAEAE</sequence>
<keyword evidence="8" id="KW-1185">Reference proteome</keyword>
<dbReference type="Gene3D" id="1.10.510.10">
    <property type="entry name" value="Transferase(Phosphotransferase) domain 1"/>
    <property type="match status" value="1"/>
</dbReference>
<reference evidence="7 8" key="1">
    <citation type="submission" date="2017-08" db="EMBL/GenBank/DDBJ databases">
        <title>Harnessing the power of phylogenomics to disentangle the directionality and signatures of interkingdom host jumping in the parasitic fungal genus Tolypocladium.</title>
        <authorList>
            <person name="Quandt C.A."/>
            <person name="Patterson W."/>
            <person name="Spatafora J.W."/>
        </authorList>
    </citation>
    <scope>NUCLEOTIDE SEQUENCE [LARGE SCALE GENOMIC DNA]</scope>
    <source>
        <strain evidence="7 8">CBS 113982</strain>
    </source>
</reference>
<dbReference type="GO" id="GO:0010468">
    <property type="term" value="P:regulation of gene expression"/>
    <property type="evidence" value="ECO:0007669"/>
    <property type="project" value="TreeGrafter"/>
</dbReference>
<keyword evidence="2" id="KW-0547">Nucleotide-binding</keyword>
<dbReference type="GO" id="GO:0010389">
    <property type="term" value="P:regulation of G2/M transition of mitotic cell cycle"/>
    <property type="evidence" value="ECO:0007669"/>
    <property type="project" value="TreeGrafter"/>
</dbReference>
<evidence type="ECO:0000259" key="6">
    <source>
        <dbReference type="PROSITE" id="PS50011"/>
    </source>
</evidence>
<dbReference type="InterPro" id="IPR050108">
    <property type="entry name" value="CDK"/>
</dbReference>
<accession>A0A2K3Q6F7</accession>